<evidence type="ECO:0000313" key="1">
    <source>
        <dbReference type="EMBL" id="KRZ46454.1"/>
    </source>
</evidence>
<sequence>MFGCGYLHWYWSGFGRTSQQWCLGLMSVDGMNP</sequence>
<evidence type="ECO:0000313" key="2">
    <source>
        <dbReference type="Proteomes" id="UP000054721"/>
    </source>
</evidence>
<protein>
    <submittedName>
        <fullName evidence="1">Uncharacterized protein</fullName>
    </submittedName>
</protein>
<reference evidence="1 2" key="1">
    <citation type="submission" date="2015-05" db="EMBL/GenBank/DDBJ databases">
        <title>Evolution of Trichinella species and genotypes.</title>
        <authorList>
            <person name="Korhonen P.K."/>
            <person name="Edoardo P."/>
            <person name="Giuseppe L.R."/>
            <person name="Gasser R.B."/>
        </authorList>
    </citation>
    <scope>NUCLEOTIDE SEQUENCE [LARGE SCALE GENOMIC DNA]</scope>
    <source>
        <strain evidence="1">ISS10</strain>
    </source>
</reference>
<organism evidence="1 2">
    <name type="scientific">Trichinella nativa</name>
    <dbReference type="NCBI Taxonomy" id="6335"/>
    <lineage>
        <taxon>Eukaryota</taxon>
        <taxon>Metazoa</taxon>
        <taxon>Ecdysozoa</taxon>
        <taxon>Nematoda</taxon>
        <taxon>Enoplea</taxon>
        <taxon>Dorylaimia</taxon>
        <taxon>Trichinellida</taxon>
        <taxon>Trichinellidae</taxon>
        <taxon>Trichinella</taxon>
    </lineage>
</organism>
<accession>A0A0V1KGU5</accession>
<proteinExistence type="predicted"/>
<dbReference type="AlphaFoldDB" id="A0A0V1KGU5"/>
<dbReference type="Proteomes" id="UP000054721">
    <property type="component" value="Unassembled WGS sequence"/>
</dbReference>
<gene>
    <name evidence="1" type="ORF">T02_9766</name>
</gene>
<comment type="caution">
    <text evidence="1">The sequence shown here is derived from an EMBL/GenBank/DDBJ whole genome shotgun (WGS) entry which is preliminary data.</text>
</comment>
<dbReference type="EMBL" id="JYDW01003339">
    <property type="protein sequence ID" value="KRZ46454.1"/>
    <property type="molecule type" value="Genomic_DNA"/>
</dbReference>
<name>A0A0V1KGU5_9BILA</name>
<keyword evidence="2" id="KW-1185">Reference proteome</keyword>